<feature type="compositionally biased region" description="Basic and acidic residues" evidence="13">
    <location>
        <begin position="557"/>
        <end position="566"/>
    </location>
</feature>
<sequence>MDHFLLETEPDHSVAATHATASTADRIDRTLASLRIGPGIEEPGGNDAGDADSSESFYTYQASDVVRLMHRAPRGVGHTNRMASLLESVGKGNTNANANGTPSFSLANNDYTNGLRLFAGFFVLAPFVIWAIVLIAFKCKHCYDVFRGNNADNNPTNNNANKTGKQSSATPPTTKSSESQTAITTSNKSESETRSEIDANFTTPWIAGGSVIDMIKLSKAGVQRKHRKRLVLQSWRIQSLFLSASILIPIISVVMMEFGWKPLEEAVRELQDLNGDVETLAYRGWDAMQRLESSKQELFSENELVRSVVEYSDSKAKGYEPDRKPLTDMNRDGGDTYGSNNDKNNNRSLQNKPFAAKQKQKQKETQTVPPTQLPEIPSDISPWSDMVTSSPTELQIEIYNLEDAPVGGDAWKDKSEYLLKTMEKGKALPPTTPQNNGVVDNSSREEEEEEINNESVLLLDDFFLSEPASSTLSTQSLPSSSALPVVDTPQLKGGGLIEEWCPDAPRYIGEEEMAFWASSIDSLSQNTETIDRIFNSLETSFPYTEENKETPSSSRSDNGDNPEKQTHGSSAFRWVIEATNAVNEAIEWFFANDWLLKLLVVVLNVVNGLLLANVYFVSKNNIIHAPTRCYVAYFLVPLFAVAAVLVLVVAVATSVAVLVSADFCSGGTSGSGSPQGTMEDFVSTLQHRLNQNIEGGPNDPLDLLYDSVDYFWTGCLSENPLQFLDDFSNDVDAAAAKLNQITMLLPDTGVATVTASSSALQPELIAEGNQTDANSGSYINPFASATLERLNKACDRDMSFLPPAISDLDHHVDGIKTNIHKLSDIMSCGQVSPLLLTVSQGAMCVELPHGLTVLWGCSFGIVALCFALLTVRAALYNSVKYKKRRPTKPRRVVEKEFKEYKEYMRQYYGEQTTEKWNIDGESLPPTKLEFDFDIEMESTFDSSSPISGTLSNSNLEGSSEIGGFHEQNNADDGDSSYGSSYDSEISDDENSIDSDQEQGSAIGSLLSDTRSIAMQTMHSLRNVTSLLSSTVKKNTSRLRDYSIRSPQHQGSVGSNCYDGFGASPAAKGMGADSNVAPVVVVPEDDSITEDSLYLPTPVSDCVIDPEMTSPCHNRRDQTHETTNLLRFDDSYSDEEGTNEEEEELQIRSAIRLASDRLKQALTPSNLISTLSPSAPRKSFPFMARTLYNNLEGGRSKTTNRNSTDDEEFTALVQPMQLANLTPFRDQRKHQGS</sequence>
<evidence type="ECO:0000313" key="15">
    <source>
        <dbReference type="EMBL" id="VEU40996.1"/>
    </source>
</evidence>
<keyword evidence="4" id="KW-1003">Cell membrane</keyword>
<gene>
    <name evidence="15" type="ORF">PSNMU_V1.4_AUG-EV-PASAV3_0079080</name>
</gene>
<dbReference type="GO" id="GO:0005886">
    <property type="term" value="C:plasma membrane"/>
    <property type="evidence" value="ECO:0007669"/>
    <property type="project" value="UniProtKB-SubCell"/>
</dbReference>
<evidence type="ECO:0000256" key="5">
    <source>
        <dbReference type="ARBA" id="ARBA00022692"/>
    </source>
</evidence>
<evidence type="ECO:0000256" key="11">
    <source>
        <dbReference type="ARBA" id="ARBA00023214"/>
    </source>
</evidence>
<comment type="subcellular location">
    <subcellularLocation>
        <location evidence="1">Cell membrane</location>
        <topology evidence="1">Multi-pass membrane protein</topology>
    </subcellularLocation>
</comment>
<dbReference type="InterPro" id="IPR006990">
    <property type="entry name" value="Tweety"/>
</dbReference>
<evidence type="ECO:0000256" key="8">
    <source>
        <dbReference type="ARBA" id="ARBA00023136"/>
    </source>
</evidence>
<protein>
    <recommendedName>
        <fullName evidence="17">Transmembrane protein</fullName>
    </recommendedName>
</protein>
<evidence type="ECO:0000256" key="6">
    <source>
        <dbReference type="ARBA" id="ARBA00022989"/>
    </source>
</evidence>
<evidence type="ECO:0000256" key="13">
    <source>
        <dbReference type="SAM" id="MobiDB-lite"/>
    </source>
</evidence>
<keyword evidence="6 14" id="KW-1133">Transmembrane helix</keyword>
<dbReference type="PANTHER" id="PTHR12424">
    <property type="entry name" value="TWEETY-RELATED"/>
    <property type="match status" value="1"/>
</dbReference>
<feature type="transmembrane region" description="Helical" evidence="14">
    <location>
        <begin position="237"/>
        <end position="260"/>
    </location>
</feature>
<accession>A0A448ZG54</accession>
<dbReference type="EMBL" id="CAACVS010000324">
    <property type="protein sequence ID" value="VEU40996.1"/>
    <property type="molecule type" value="Genomic_DNA"/>
</dbReference>
<evidence type="ECO:0000313" key="16">
    <source>
        <dbReference type="Proteomes" id="UP000291116"/>
    </source>
</evidence>
<feature type="transmembrane region" description="Helical" evidence="14">
    <location>
        <begin position="594"/>
        <end position="618"/>
    </location>
</feature>
<feature type="region of interest" description="Disordered" evidence="13">
    <location>
        <begin position="426"/>
        <end position="452"/>
    </location>
</feature>
<evidence type="ECO:0000256" key="14">
    <source>
        <dbReference type="SAM" id="Phobius"/>
    </source>
</evidence>
<keyword evidence="9" id="KW-0869">Chloride channel</keyword>
<feature type="transmembrane region" description="Helical" evidence="14">
    <location>
        <begin position="853"/>
        <end position="875"/>
    </location>
</feature>
<feature type="compositionally biased region" description="Acidic residues" evidence="13">
    <location>
        <begin position="984"/>
        <end position="996"/>
    </location>
</feature>
<evidence type="ECO:0000256" key="9">
    <source>
        <dbReference type="ARBA" id="ARBA00023173"/>
    </source>
</evidence>
<evidence type="ECO:0000256" key="10">
    <source>
        <dbReference type="ARBA" id="ARBA00023180"/>
    </source>
</evidence>
<keyword evidence="8 14" id="KW-0472">Membrane</keyword>
<keyword evidence="5 14" id="KW-0812">Transmembrane</keyword>
<feature type="compositionally biased region" description="Polar residues" evidence="13">
    <location>
        <begin position="337"/>
        <end position="351"/>
    </location>
</feature>
<reference evidence="15 16" key="1">
    <citation type="submission" date="2019-01" db="EMBL/GenBank/DDBJ databases">
        <authorList>
            <person name="Ferrante I. M."/>
        </authorList>
    </citation>
    <scope>NUCLEOTIDE SEQUENCE [LARGE SCALE GENOMIC DNA]</scope>
    <source>
        <strain evidence="15 16">B856</strain>
    </source>
</reference>
<evidence type="ECO:0000256" key="1">
    <source>
        <dbReference type="ARBA" id="ARBA00004651"/>
    </source>
</evidence>
<feature type="compositionally biased region" description="Polar residues" evidence="13">
    <location>
        <begin position="162"/>
        <end position="188"/>
    </location>
</feature>
<keyword evidence="7" id="KW-0406">Ion transport</keyword>
<evidence type="ECO:0008006" key="17">
    <source>
        <dbReference type="Google" id="ProtNLM"/>
    </source>
</evidence>
<keyword evidence="16" id="KW-1185">Reference proteome</keyword>
<comment type="similarity">
    <text evidence="2">Belongs to the tweety family.</text>
</comment>
<dbReference type="OrthoDB" id="49313at2759"/>
<keyword evidence="3" id="KW-0813">Transport</keyword>
<dbReference type="Proteomes" id="UP000291116">
    <property type="component" value="Unassembled WGS sequence"/>
</dbReference>
<feature type="compositionally biased region" description="Basic and acidic residues" evidence="13">
    <location>
        <begin position="316"/>
        <end position="334"/>
    </location>
</feature>
<feature type="region of interest" description="Disordered" evidence="13">
    <location>
        <begin position="939"/>
        <end position="998"/>
    </location>
</feature>
<evidence type="ECO:0000256" key="4">
    <source>
        <dbReference type="ARBA" id="ARBA00022475"/>
    </source>
</evidence>
<keyword evidence="12" id="KW-0407">Ion channel</keyword>
<feature type="transmembrane region" description="Helical" evidence="14">
    <location>
        <begin position="117"/>
        <end position="137"/>
    </location>
</feature>
<feature type="compositionally biased region" description="Polar residues" evidence="13">
    <location>
        <begin position="939"/>
        <end position="957"/>
    </location>
</feature>
<name>A0A448ZG54_9STRA</name>
<keyword evidence="11" id="KW-0868">Chloride</keyword>
<evidence type="ECO:0000256" key="7">
    <source>
        <dbReference type="ARBA" id="ARBA00023065"/>
    </source>
</evidence>
<dbReference type="AlphaFoldDB" id="A0A448ZG54"/>
<feature type="compositionally biased region" description="Low complexity" evidence="13">
    <location>
        <begin position="150"/>
        <end position="161"/>
    </location>
</feature>
<dbReference type="GO" id="GO:0005254">
    <property type="term" value="F:chloride channel activity"/>
    <property type="evidence" value="ECO:0007669"/>
    <property type="project" value="UniProtKB-KW"/>
</dbReference>
<keyword evidence="10" id="KW-0325">Glycoprotein</keyword>
<evidence type="ECO:0000256" key="2">
    <source>
        <dbReference type="ARBA" id="ARBA00009849"/>
    </source>
</evidence>
<feature type="region of interest" description="Disordered" evidence="13">
    <location>
        <begin position="316"/>
        <end position="387"/>
    </location>
</feature>
<feature type="region of interest" description="Disordered" evidence="13">
    <location>
        <begin position="543"/>
        <end position="567"/>
    </location>
</feature>
<proteinExistence type="inferred from homology"/>
<evidence type="ECO:0000256" key="12">
    <source>
        <dbReference type="ARBA" id="ARBA00023303"/>
    </source>
</evidence>
<organism evidence="15 16">
    <name type="scientific">Pseudo-nitzschia multistriata</name>
    <dbReference type="NCBI Taxonomy" id="183589"/>
    <lineage>
        <taxon>Eukaryota</taxon>
        <taxon>Sar</taxon>
        <taxon>Stramenopiles</taxon>
        <taxon>Ochrophyta</taxon>
        <taxon>Bacillariophyta</taxon>
        <taxon>Bacillariophyceae</taxon>
        <taxon>Bacillariophycidae</taxon>
        <taxon>Bacillariales</taxon>
        <taxon>Bacillariaceae</taxon>
        <taxon>Pseudo-nitzschia</taxon>
    </lineage>
</organism>
<dbReference type="GO" id="GO:0034707">
    <property type="term" value="C:chloride channel complex"/>
    <property type="evidence" value="ECO:0007669"/>
    <property type="project" value="UniProtKB-KW"/>
</dbReference>
<feature type="transmembrane region" description="Helical" evidence="14">
    <location>
        <begin position="630"/>
        <end position="659"/>
    </location>
</feature>
<evidence type="ECO:0000256" key="3">
    <source>
        <dbReference type="ARBA" id="ARBA00022448"/>
    </source>
</evidence>
<feature type="region of interest" description="Disordered" evidence="13">
    <location>
        <begin position="150"/>
        <end position="196"/>
    </location>
</feature>